<reference evidence="11 12" key="1">
    <citation type="submission" date="2023-03" db="EMBL/GenBank/DDBJ databases">
        <title>WGS of Methanotrichaceae archaeon Mx.</title>
        <authorList>
            <person name="Sorokin D.Y."/>
            <person name="Merkel A.Y."/>
        </authorList>
    </citation>
    <scope>NUCLEOTIDE SEQUENCE [LARGE SCALE GENOMIC DNA]</scope>
    <source>
        <strain evidence="11 12">Mx</strain>
    </source>
</reference>
<keyword evidence="7 8" id="KW-0413">Isomerase</keyword>
<evidence type="ECO:0000256" key="1">
    <source>
        <dbReference type="ARBA" id="ARBA00000971"/>
    </source>
</evidence>
<evidence type="ECO:0000256" key="4">
    <source>
        <dbReference type="ARBA" id="ARBA00022490"/>
    </source>
</evidence>
<evidence type="ECO:0000256" key="8">
    <source>
        <dbReference type="PROSITE-ProRule" id="PRU00277"/>
    </source>
</evidence>
<keyword evidence="12" id="KW-1185">Reference proteome</keyword>
<keyword evidence="5 8" id="KW-0697">Rotamase</keyword>
<comment type="similarity">
    <text evidence="3 9">Belongs to the FKBP-type PPIase family.</text>
</comment>
<evidence type="ECO:0000256" key="3">
    <source>
        <dbReference type="ARBA" id="ARBA00006577"/>
    </source>
</evidence>
<dbReference type="Gene3D" id="3.10.50.40">
    <property type="match status" value="1"/>
</dbReference>
<feature type="domain" description="PPIase FKBP-type" evidence="10">
    <location>
        <begin position="7"/>
        <end position="88"/>
    </location>
</feature>
<name>A0ABT5XB21_9EURY</name>
<sequence length="143" mass="15642">MKQAKEGDTVSLHYKGSFEDGKVFDSSDTHGALRFTVGKGTVIPGFDEAVLGMKPGEAKTVTIPPEKGYGPRNEELLMKIDRKELPPDLDPAVGQRIEFSKGEQRLQLTVAEVSDDVVTFDANHPLAGKTLVFDLLLLEIEES</sequence>
<comment type="caution">
    <text evidence="11">The sequence shown here is derived from an EMBL/GenBank/DDBJ whole genome shotgun (WGS) entry which is preliminary data.</text>
</comment>
<organism evidence="11 12">
    <name type="scientific">Candidatus Methanocrinis natronophilus</name>
    <dbReference type="NCBI Taxonomy" id="3033396"/>
    <lineage>
        <taxon>Archaea</taxon>
        <taxon>Methanobacteriati</taxon>
        <taxon>Methanobacteriota</taxon>
        <taxon>Stenosarchaea group</taxon>
        <taxon>Methanomicrobia</taxon>
        <taxon>Methanotrichales</taxon>
        <taxon>Methanotrichaceae</taxon>
        <taxon>Methanocrinis</taxon>
    </lineage>
</organism>
<dbReference type="GO" id="GO:0016853">
    <property type="term" value="F:isomerase activity"/>
    <property type="evidence" value="ECO:0007669"/>
    <property type="project" value="UniProtKB-KW"/>
</dbReference>
<dbReference type="RefSeq" id="WP_316967473.1">
    <property type="nucleotide sequence ID" value="NZ_JARFPK010000060.1"/>
</dbReference>
<dbReference type="PANTHER" id="PTHR47861:SF3">
    <property type="entry name" value="FKBP-TYPE PEPTIDYL-PROLYL CIS-TRANS ISOMERASE SLYD"/>
    <property type="match status" value="1"/>
</dbReference>
<keyword evidence="4" id="KW-0963">Cytoplasm</keyword>
<evidence type="ECO:0000256" key="7">
    <source>
        <dbReference type="ARBA" id="ARBA00023235"/>
    </source>
</evidence>
<keyword evidence="6" id="KW-0143">Chaperone</keyword>
<dbReference type="PANTHER" id="PTHR47861">
    <property type="entry name" value="FKBP-TYPE PEPTIDYL-PROLYL CIS-TRANS ISOMERASE SLYD"/>
    <property type="match status" value="1"/>
</dbReference>
<dbReference type="PROSITE" id="PS50059">
    <property type="entry name" value="FKBP_PPIASE"/>
    <property type="match status" value="1"/>
</dbReference>
<dbReference type="Pfam" id="PF00254">
    <property type="entry name" value="FKBP_C"/>
    <property type="match status" value="1"/>
</dbReference>
<evidence type="ECO:0000256" key="9">
    <source>
        <dbReference type="RuleBase" id="RU003915"/>
    </source>
</evidence>
<dbReference type="SUPFAM" id="SSF54534">
    <property type="entry name" value="FKBP-like"/>
    <property type="match status" value="1"/>
</dbReference>
<protein>
    <recommendedName>
        <fullName evidence="9">Peptidyl-prolyl cis-trans isomerase</fullName>
        <ecNumber evidence="9">5.2.1.8</ecNumber>
    </recommendedName>
</protein>
<comment type="catalytic activity">
    <reaction evidence="1 8 9">
        <text>[protein]-peptidylproline (omega=180) = [protein]-peptidylproline (omega=0)</text>
        <dbReference type="Rhea" id="RHEA:16237"/>
        <dbReference type="Rhea" id="RHEA-COMP:10747"/>
        <dbReference type="Rhea" id="RHEA-COMP:10748"/>
        <dbReference type="ChEBI" id="CHEBI:83833"/>
        <dbReference type="ChEBI" id="CHEBI:83834"/>
        <dbReference type="EC" id="5.2.1.8"/>
    </reaction>
</comment>
<proteinExistence type="inferred from homology"/>
<evidence type="ECO:0000313" key="11">
    <source>
        <dbReference type="EMBL" id="MDF0591747.1"/>
    </source>
</evidence>
<comment type="subcellular location">
    <subcellularLocation>
        <location evidence="2">Cytoplasm</location>
    </subcellularLocation>
</comment>
<dbReference type="Proteomes" id="UP001220010">
    <property type="component" value="Unassembled WGS sequence"/>
</dbReference>
<evidence type="ECO:0000313" key="12">
    <source>
        <dbReference type="Proteomes" id="UP001220010"/>
    </source>
</evidence>
<dbReference type="EC" id="5.2.1.8" evidence="9"/>
<gene>
    <name evidence="11" type="ORF">P0O15_11315</name>
</gene>
<evidence type="ECO:0000256" key="5">
    <source>
        <dbReference type="ARBA" id="ARBA00023110"/>
    </source>
</evidence>
<dbReference type="InterPro" id="IPR046357">
    <property type="entry name" value="PPIase_dom_sf"/>
</dbReference>
<evidence type="ECO:0000259" key="10">
    <source>
        <dbReference type="PROSITE" id="PS50059"/>
    </source>
</evidence>
<dbReference type="InterPro" id="IPR001179">
    <property type="entry name" value="PPIase_FKBP_dom"/>
</dbReference>
<accession>A0ABT5XB21</accession>
<dbReference type="EMBL" id="JARFPK010000060">
    <property type="protein sequence ID" value="MDF0591747.1"/>
    <property type="molecule type" value="Genomic_DNA"/>
</dbReference>
<evidence type="ECO:0000256" key="6">
    <source>
        <dbReference type="ARBA" id="ARBA00023186"/>
    </source>
</evidence>
<evidence type="ECO:0000256" key="2">
    <source>
        <dbReference type="ARBA" id="ARBA00004496"/>
    </source>
</evidence>